<feature type="compositionally biased region" description="Low complexity" evidence="11">
    <location>
        <begin position="580"/>
        <end position="592"/>
    </location>
</feature>
<dbReference type="InterPro" id="IPR038635">
    <property type="entry name" value="CCR4-NOT_su2/3/5_C_sf"/>
</dbReference>
<dbReference type="EMBL" id="CAEY01000036">
    <property type="status" value="NOT_ANNOTATED_CDS"/>
    <property type="molecule type" value="Genomic_DNA"/>
</dbReference>
<dbReference type="STRING" id="32264.T1KFD6"/>
<evidence type="ECO:0000256" key="10">
    <source>
        <dbReference type="SAM" id="Coils"/>
    </source>
</evidence>
<comment type="similarity">
    <text evidence="3">Belongs to the CNOT2/3/5 family.</text>
</comment>
<dbReference type="InterPro" id="IPR007207">
    <property type="entry name" value="Not_N"/>
</dbReference>
<evidence type="ECO:0000256" key="8">
    <source>
        <dbReference type="ARBA" id="ARBA00023163"/>
    </source>
</evidence>
<evidence type="ECO:0000256" key="11">
    <source>
        <dbReference type="SAM" id="MobiDB-lite"/>
    </source>
</evidence>
<dbReference type="PANTHER" id="PTHR23326">
    <property type="entry name" value="CCR4 NOT-RELATED"/>
    <property type="match status" value="1"/>
</dbReference>
<proteinExistence type="inferred from homology"/>
<dbReference type="Proteomes" id="UP000015104">
    <property type="component" value="Unassembled WGS sequence"/>
</dbReference>
<dbReference type="Pfam" id="PF04065">
    <property type="entry name" value="Not3"/>
    <property type="match status" value="1"/>
</dbReference>
<keyword evidence="5" id="KW-0678">Repressor</keyword>
<dbReference type="GO" id="GO:0005737">
    <property type="term" value="C:cytoplasm"/>
    <property type="evidence" value="ECO:0007669"/>
    <property type="project" value="UniProtKB-SubCell"/>
</dbReference>
<dbReference type="OrthoDB" id="293823at2759"/>
<keyword evidence="9" id="KW-0539">Nucleus</keyword>
<dbReference type="InterPro" id="IPR040168">
    <property type="entry name" value="Not2/3/5"/>
</dbReference>
<feature type="compositionally biased region" description="Low complexity" evidence="11">
    <location>
        <begin position="354"/>
        <end position="428"/>
    </location>
</feature>
<feature type="domain" description="NOT2/NOT3/NOT5 C-terminal" evidence="13">
    <location>
        <begin position="755"/>
        <end position="874"/>
    </location>
</feature>
<name>T1KFD6_TETUR</name>
<dbReference type="KEGG" id="tut:107363712"/>
<feature type="coiled-coil region" evidence="10">
    <location>
        <begin position="41"/>
        <end position="68"/>
    </location>
</feature>
<feature type="compositionally biased region" description="Low complexity" evidence="11">
    <location>
        <begin position="274"/>
        <end position="294"/>
    </location>
</feature>
<keyword evidence="15" id="KW-1185">Reference proteome</keyword>
<dbReference type="InterPro" id="IPR012270">
    <property type="entry name" value="CCR4-NOT_su3/5"/>
</dbReference>
<evidence type="ECO:0000313" key="14">
    <source>
        <dbReference type="EnsemblMetazoa" id="tetur10g02740.1"/>
    </source>
</evidence>
<dbReference type="GO" id="GO:0005634">
    <property type="term" value="C:nucleus"/>
    <property type="evidence" value="ECO:0007669"/>
    <property type="project" value="UniProtKB-SubCell"/>
</dbReference>
<keyword evidence="7" id="KW-0805">Transcription regulation</keyword>
<gene>
    <name evidence="14" type="primary">107363712</name>
</gene>
<feature type="region of interest" description="Disordered" evidence="11">
    <location>
        <begin position="504"/>
        <end position="606"/>
    </location>
</feature>
<dbReference type="Gene3D" id="2.30.30.1020">
    <property type="entry name" value="CCR4-NOT complex subunit 2/3/5, C-terminal domain"/>
    <property type="match status" value="1"/>
</dbReference>
<feature type="coiled-coil region" evidence="10">
    <location>
        <begin position="132"/>
        <end position="170"/>
    </location>
</feature>
<dbReference type="HOGENOM" id="CLU_013819_1_0_1"/>
<feature type="region of interest" description="Disordered" evidence="11">
    <location>
        <begin position="250"/>
        <end position="468"/>
    </location>
</feature>
<evidence type="ECO:0000256" key="7">
    <source>
        <dbReference type="ARBA" id="ARBA00023015"/>
    </source>
</evidence>
<dbReference type="Pfam" id="PF04153">
    <property type="entry name" value="NOT2_3_5_C"/>
    <property type="match status" value="1"/>
</dbReference>
<dbReference type="eggNOG" id="KOG2150">
    <property type="taxonomic scope" value="Eukaryota"/>
</dbReference>
<keyword evidence="10" id="KW-0175">Coiled coil</keyword>
<sequence>MADRRKLQGEIERCHKKVQEGVETFEDLWHKAHNAPNSNQKEKYEADLKKEIKKLQRLRDQIKSWIASSEIKDKRLLLDDRKLIETQMERFKVLERETKTKAYSKEGLGAAQKLDPAQREKDEITNWMSDSIAALKIQIDQFECEIEAIMAALKKKKNDKEKQDRNEELKNWLEKHRYHINQLETLMRMLDNSTVDVDQIKKIKDDIEYYIESSQDPDFEENEYIYEDLELDDMQEYLAKSRAALANHTSSFDSGTTKTTNSSNATGDEEGNNSVHSYTPTSTSSSPAPSPGLTNHSKGVADLNPGTNINASCTSVNNSTSNSNTNNTNNNGCLVTSSSSSTGTSNVKPQPVWSHSTSVSSSIPSVSSSNSSSKVSTSQTTTTGTNSTNTVTSTTSATTSITTTTNTPTSLVTTTLNTSTTMTSTTSSLYSELNQKSSSSRMNSRTSSCSSNISNSSNSSSSSPPSVNSINGITTTTISAASYSMAAAVTSALTSTTVTLSSLTSSPWSQSIGSSRNQSNSSSSQTSQLNTTSTATSNTSSNNSSSNTITTNNNNNNNNNNPLIMNGPSVPGGLGVKVPSQLQQSQSQQQSSNTGPGQGLGTTSAPVNQLTSMSSLKSIAQQAVASAGLENSTNDATSLSTSNLFETSTSMSGAATNSMNSNASVTSTTSTVIGLLSGNSKSLVMPSCVSSTVSNFTSSAATSAVSPASSIGMHQSEAHIPPLLGVAPLGPVQLPKQCLYQLHMLEAACRHTIYPVDSQRLRPYLPPNPCPTPSYYPQQALQHSDSVEFFHRLSTETLFFIFYFMEGTKAQYLAAKALKKQSWRFHTKYMMWFQRHEEPKTITDEYEQGTYVYFDYEKWGQRKKEHFTFEYRYLEDRELN</sequence>
<reference evidence="14" key="2">
    <citation type="submission" date="2015-06" db="UniProtKB">
        <authorList>
            <consortium name="EnsemblMetazoa"/>
        </authorList>
    </citation>
    <scope>IDENTIFICATION</scope>
</reference>
<keyword evidence="4" id="KW-0963">Cytoplasm</keyword>
<evidence type="ECO:0000313" key="15">
    <source>
        <dbReference type="Proteomes" id="UP000015104"/>
    </source>
</evidence>
<feature type="compositionally biased region" description="Low complexity" evidence="11">
    <location>
        <begin position="504"/>
        <end position="561"/>
    </location>
</feature>
<evidence type="ECO:0008006" key="16">
    <source>
        <dbReference type="Google" id="ProtNLM"/>
    </source>
</evidence>
<accession>T1KFD6</accession>
<dbReference type="EnsemblMetazoa" id="tetur10g02740.1">
    <property type="protein sequence ID" value="tetur10g02740.1"/>
    <property type="gene ID" value="tetur10g02740"/>
</dbReference>
<feature type="compositionally biased region" description="Low complexity" evidence="11">
    <location>
        <begin position="437"/>
        <end position="468"/>
    </location>
</feature>
<organism evidence="14 15">
    <name type="scientific">Tetranychus urticae</name>
    <name type="common">Two-spotted spider mite</name>
    <dbReference type="NCBI Taxonomy" id="32264"/>
    <lineage>
        <taxon>Eukaryota</taxon>
        <taxon>Metazoa</taxon>
        <taxon>Ecdysozoa</taxon>
        <taxon>Arthropoda</taxon>
        <taxon>Chelicerata</taxon>
        <taxon>Arachnida</taxon>
        <taxon>Acari</taxon>
        <taxon>Acariformes</taxon>
        <taxon>Trombidiformes</taxon>
        <taxon>Prostigmata</taxon>
        <taxon>Eleutherengona</taxon>
        <taxon>Raphignathae</taxon>
        <taxon>Tetranychoidea</taxon>
        <taxon>Tetranychidae</taxon>
        <taxon>Tetranychus</taxon>
    </lineage>
</organism>
<evidence type="ECO:0000256" key="5">
    <source>
        <dbReference type="ARBA" id="ARBA00022491"/>
    </source>
</evidence>
<reference evidence="15" key="1">
    <citation type="submission" date="2011-08" db="EMBL/GenBank/DDBJ databases">
        <authorList>
            <person name="Rombauts S."/>
        </authorList>
    </citation>
    <scope>NUCLEOTIDE SEQUENCE</scope>
    <source>
        <strain evidence="15">London</strain>
    </source>
</reference>
<dbReference type="OMA" id="YKPQTPY"/>
<evidence type="ECO:0000256" key="3">
    <source>
        <dbReference type="ARBA" id="ARBA00007682"/>
    </source>
</evidence>
<feature type="domain" description="CCR4-Not complex component Not N-terminal" evidence="12">
    <location>
        <begin position="4"/>
        <end position="232"/>
    </location>
</feature>
<dbReference type="PIRSF" id="PIRSF005290">
    <property type="entry name" value="NOT_su_3_5"/>
    <property type="match status" value="1"/>
</dbReference>
<dbReference type="GO" id="GO:2000036">
    <property type="term" value="P:regulation of stem cell population maintenance"/>
    <property type="evidence" value="ECO:0007669"/>
    <property type="project" value="UniProtKB-ARBA"/>
</dbReference>
<keyword evidence="6" id="KW-0597">Phosphoprotein</keyword>
<feature type="compositionally biased region" description="Low complexity" evidence="11">
    <location>
        <begin position="314"/>
        <end position="345"/>
    </location>
</feature>
<evidence type="ECO:0000256" key="9">
    <source>
        <dbReference type="ARBA" id="ARBA00023242"/>
    </source>
</evidence>
<evidence type="ECO:0000256" key="2">
    <source>
        <dbReference type="ARBA" id="ARBA00004496"/>
    </source>
</evidence>
<protein>
    <recommendedName>
        <fullName evidence="16">CCR4-NOT transcription complex subunit 3</fullName>
    </recommendedName>
</protein>
<keyword evidence="8" id="KW-0804">Transcription</keyword>
<dbReference type="GO" id="GO:0006355">
    <property type="term" value="P:regulation of DNA-templated transcription"/>
    <property type="evidence" value="ECO:0007669"/>
    <property type="project" value="InterPro"/>
</dbReference>
<dbReference type="GO" id="GO:0030015">
    <property type="term" value="C:CCR4-NOT core complex"/>
    <property type="evidence" value="ECO:0007669"/>
    <property type="project" value="InterPro"/>
</dbReference>
<evidence type="ECO:0000256" key="6">
    <source>
        <dbReference type="ARBA" id="ARBA00022553"/>
    </source>
</evidence>
<dbReference type="InterPro" id="IPR007282">
    <property type="entry name" value="NOT2/3/5_C"/>
</dbReference>
<evidence type="ECO:0000259" key="12">
    <source>
        <dbReference type="Pfam" id="PF04065"/>
    </source>
</evidence>
<comment type="subcellular location">
    <subcellularLocation>
        <location evidence="2">Cytoplasm</location>
    </subcellularLocation>
    <subcellularLocation>
        <location evidence="1">Nucleus</location>
    </subcellularLocation>
</comment>
<evidence type="ECO:0000256" key="4">
    <source>
        <dbReference type="ARBA" id="ARBA00022490"/>
    </source>
</evidence>
<evidence type="ECO:0000256" key="1">
    <source>
        <dbReference type="ARBA" id="ARBA00004123"/>
    </source>
</evidence>
<evidence type="ECO:0000259" key="13">
    <source>
        <dbReference type="Pfam" id="PF04153"/>
    </source>
</evidence>
<feature type="compositionally biased region" description="Polar residues" evidence="11">
    <location>
        <begin position="250"/>
        <end position="266"/>
    </location>
</feature>
<dbReference type="AlphaFoldDB" id="T1KFD6"/>